<keyword evidence="3" id="KW-0805">Transcription regulation</keyword>
<dbReference type="Pfam" id="PF00158">
    <property type="entry name" value="Sigma54_activat"/>
    <property type="match status" value="1"/>
</dbReference>
<feature type="region of interest" description="Disordered" evidence="6">
    <location>
        <begin position="386"/>
        <end position="408"/>
    </location>
</feature>
<dbReference type="GO" id="GO:0043565">
    <property type="term" value="F:sequence-specific DNA binding"/>
    <property type="evidence" value="ECO:0007669"/>
    <property type="project" value="InterPro"/>
</dbReference>
<dbReference type="PANTHER" id="PTHR32071:SF100">
    <property type="entry name" value="RESPONSE REGULATOR PROTEIN PILR"/>
    <property type="match status" value="1"/>
</dbReference>
<keyword evidence="4" id="KW-0804">Transcription</keyword>
<dbReference type="InterPro" id="IPR025662">
    <property type="entry name" value="Sigma_54_int_dom_ATP-bd_1"/>
</dbReference>
<dbReference type="PROSITE" id="PS00675">
    <property type="entry name" value="SIGMA54_INTERACT_1"/>
    <property type="match status" value="1"/>
</dbReference>
<dbReference type="GO" id="GO:0005524">
    <property type="term" value="F:ATP binding"/>
    <property type="evidence" value="ECO:0007669"/>
    <property type="project" value="UniProtKB-KW"/>
</dbReference>
<dbReference type="SMART" id="SM00448">
    <property type="entry name" value="REC"/>
    <property type="match status" value="1"/>
</dbReference>
<dbReference type="PANTHER" id="PTHR32071">
    <property type="entry name" value="TRANSCRIPTIONAL REGULATORY PROTEIN"/>
    <property type="match status" value="1"/>
</dbReference>
<evidence type="ECO:0000256" key="4">
    <source>
        <dbReference type="ARBA" id="ARBA00023163"/>
    </source>
</evidence>
<dbReference type="Proteomes" id="UP000441399">
    <property type="component" value="Unassembled WGS sequence"/>
</dbReference>
<name>A0A5S9QZ27_9GAMM</name>
<dbReference type="SUPFAM" id="SSF52172">
    <property type="entry name" value="CheY-like"/>
    <property type="match status" value="1"/>
</dbReference>
<proteinExistence type="predicted"/>
<evidence type="ECO:0000256" key="5">
    <source>
        <dbReference type="PROSITE-ProRule" id="PRU00169"/>
    </source>
</evidence>
<organism evidence="9 10">
    <name type="scientific">BD1-7 clade bacterium</name>
    <dbReference type="NCBI Taxonomy" id="2029982"/>
    <lineage>
        <taxon>Bacteria</taxon>
        <taxon>Pseudomonadati</taxon>
        <taxon>Pseudomonadota</taxon>
        <taxon>Gammaproteobacteria</taxon>
        <taxon>Cellvibrionales</taxon>
        <taxon>Spongiibacteraceae</taxon>
        <taxon>BD1-7 clade</taxon>
    </lineage>
</organism>
<evidence type="ECO:0000256" key="1">
    <source>
        <dbReference type="ARBA" id="ARBA00022741"/>
    </source>
</evidence>
<evidence type="ECO:0000259" key="7">
    <source>
        <dbReference type="PROSITE" id="PS50045"/>
    </source>
</evidence>
<feature type="compositionally biased region" description="Polar residues" evidence="6">
    <location>
        <begin position="386"/>
        <end position="407"/>
    </location>
</feature>
<gene>
    <name evidence="9" type="primary">zraR</name>
    <name evidence="9" type="ORF">OPDIPICF_03012</name>
</gene>
<dbReference type="Gene3D" id="1.10.10.60">
    <property type="entry name" value="Homeodomain-like"/>
    <property type="match status" value="1"/>
</dbReference>
<dbReference type="SUPFAM" id="SSF52540">
    <property type="entry name" value="P-loop containing nucleoside triphosphate hydrolases"/>
    <property type="match status" value="1"/>
</dbReference>
<keyword evidence="10" id="KW-1185">Reference proteome</keyword>
<feature type="domain" description="Sigma-54 factor interaction" evidence="7">
    <location>
        <begin position="138"/>
        <end position="367"/>
    </location>
</feature>
<dbReference type="CDD" id="cd00009">
    <property type="entry name" value="AAA"/>
    <property type="match status" value="1"/>
</dbReference>
<dbReference type="InterPro" id="IPR027417">
    <property type="entry name" value="P-loop_NTPase"/>
</dbReference>
<dbReference type="Gene3D" id="3.40.50.300">
    <property type="entry name" value="P-loop containing nucleotide triphosphate hydrolases"/>
    <property type="match status" value="1"/>
</dbReference>
<dbReference type="GO" id="GO:0006355">
    <property type="term" value="P:regulation of DNA-templated transcription"/>
    <property type="evidence" value="ECO:0007669"/>
    <property type="project" value="InterPro"/>
</dbReference>
<dbReference type="InterPro" id="IPR002197">
    <property type="entry name" value="HTH_Fis"/>
</dbReference>
<evidence type="ECO:0000313" key="10">
    <source>
        <dbReference type="Proteomes" id="UP000441399"/>
    </source>
</evidence>
<feature type="modified residue" description="4-aspartylphosphate" evidence="5">
    <location>
        <position position="55"/>
    </location>
</feature>
<dbReference type="GO" id="GO:0000160">
    <property type="term" value="P:phosphorelay signal transduction system"/>
    <property type="evidence" value="ECO:0007669"/>
    <property type="project" value="InterPro"/>
</dbReference>
<dbReference type="InterPro" id="IPR001789">
    <property type="entry name" value="Sig_transdc_resp-reg_receiver"/>
</dbReference>
<dbReference type="Pfam" id="PF02954">
    <property type="entry name" value="HTH_8"/>
    <property type="match status" value="1"/>
</dbReference>
<dbReference type="Gene3D" id="1.10.8.60">
    <property type="match status" value="1"/>
</dbReference>
<dbReference type="PROSITE" id="PS00688">
    <property type="entry name" value="SIGMA54_INTERACT_3"/>
    <property type="match status" value="1"/>
</dbReference>
<evidence type="ECO:0000259" key="8">
    <source>
        <dbReference type="PROSITE" id="PS50110"/>
    </source>
</evidence>
<sequence>MSEKQHILVIDDEPDIRELLYITISRMGYQCTTASDVKEAKEALQKGVFDLCLTDMKLPDGTGIEIIEYIQHAAPMLPVAMITAYGSVETATDAMKAGAFDYVSKPIELEKLRSLISVALKQGQTDEQLAPLDNSPNLIGQTPAIKKLQVQIGKLAKSQAPVFINGESGSGKELVARMIHAKSNRYDGPFIAVNCGAIPSELVESEFFGHEKGAFTGAVDKKPGLFRSANQGTLFLDEVADLPLQMQVKLLRAIQEKAIRSIGGTEEVPIDVRILSASHKNLPDEIAESRFREDLYYRINVIELNVPSLRQRKEDIIPLAKHILEKLSERYESPLVALSEAAIDRLLSYAFPGNVRELENILERAFTMTDHTLIEADDLLLRTDGQQTLSSDTPNSTEQGAESSSFVPENAFGDIEGYLGDLEIRILNSALEKTRWNKTAAAELLGISFRAMRYKLKKYEIE</sequence>
<keyword evidence="5" id="KW-0597">Phosphoprotein</keyword>
<evidence type="ECO:0000256" key="2">
    <source>
        <dbReference type="ARBA" id="ARBA00022840"/>
    </source>
</evidence>
<evidence type="ECO:0000256" key="3">
    <source>
        <dbReference type="ARBA" id="ARBA00023015"/>
    </source>
</evidence>
<dbReference type="Pfam" id="PF25601">
    <property type="entry name" value="AAA_lid_14"/>
    <property type="match status" value="1"/>
</dbReference>
<dbReference type="Pfam" id="PF00072">
    <property type="entry name" value="Response_reg"/>
    <property type="match status" value="1"/>
</dbReference>
<dbReference type="SMART" id="SM00382">
    <property type="entry name" value="AAA"/>
    <property type="match status" value="1"/>
</dbReference>
<dbReference type="FunFam" id="3.40.50.300:FF:000006">
    <property type="entry name" value="DNA-binding transcriptional regulator NtrC"/>
    <property type="match status" value="1"/>
</dbReference>
<dbReference type="InterPro" id="IPR025944">
    <property type="entry name" value="Sigma_54_int_dom_CS"/>
</dbReference>
<protein>
    <submittedName>
        <fullName evidence="9">Transcriptional regulatory protein ZraR</fullName>
    </submittedName>
</protein>
<accession>A0A5S9QZ27</accession>
<dbReference type="PROSITE" id="PS50045">
    <property type="entry name" value="SIGMA54_INTERACT_4"/>
    <property type="match status" value="1"/>
</dbReference>
<dbReference type="InterPro" id="IPR058031">
    <property type="entry name" value="AAA_lid_NorR"/>
</dbReference>
<evidence type="ECO:0000256" key="6">
    <source>
        <dbReference type="SAM" id="MobiDB-lite"/>
    </source>
</evidence>
<reference evidence="9 10" key="1">
    <citation type="submission" date="2019-11" db="EMBL/GenBank/DDBJ databases">
        <authorList>
            <person name="Holert J."/>
        </authorList>
    </citation>
    <scope>NUCLEOTIDE SEQUENCE [LARGE SCALE GENOMIC DNA]</scope>
    <source>
        <strain evidence="9">SB11_3</strain>
    </source>
</reference>
<dbReference type="PRINTS" id="PR01590">
    <property type="entry name" value="HTHFIS"/>
</dbReference>
<evidence type="ECO:0000313" key="9">
    <source>
        <dbReference type="EMBL" id="CAA0124195.1"/>
    </source>
</evidence>
<dbReference type="PROSITE" id="PS50110">
    <property type="entry name" value="RESPONSE_REGULATORY"/>
    <property type="match status" value="1"/>
</dbReference>
<dbReference type="EMBL" id="CACSIO010000060">
    <property type="protein sequence ID" value="CAA0124195.1"/>
    <property type="molecule type" value="Genomic_DNA"/>
</dbReference>
<dbReference type="Gene3D" id="3.40.50.2300">
    <property type="match status" value="1"/>
</dbReference>
<dbReference type="InterPro" id="IPR002078">
    <property type="entry name" value="Sigma_54_int"/>
</dbReference>
<feature type="domain" description="Response regulatory" evidence="8">
    <location>
        <begin position="6"/>
        <end position="120"/>
    </location>
</feature>
<keyword evidence="2" id="KW-0067">ATP-binding</keyword>
<dbReference type="InterPro" id="IPR011006">
    <property type="entry name" value="CheY-like_superfamily"/>
</dbReference>
<dbReference type="InterPro" id="IPR009057">
    <property type="entry name" value="Homeodomain-like_sf"/>
</dbReference>
<dbReference type="AlphaFoldDB" id="A0A5S9QZ27"/>
<dbReference type="OrthoDB" id="9804019at2"/>
<dbReference type="InterPro" id="IPR003593">
    <property type="entry name" value="AAA+_ATPase"/>
</dbReference>
<dbReference type="SUPFAM" id="SSF46689">
    <property type="entry name" value="Homeodomain-like"/>
    <property type="match status" value="1"/>
</dbReference>
<keyword evidence="1" id="KW-0547">Nucleotide-binding</keyword>